<dbReference type="Proteomes" id="UP000001194">
    <property type="component" value="Unassembled WGS sequence"/>
</dbReference>
<dbReference type="GeneID" id="6082952"/>
<evidence type="ECO:0000313" key="2">
    <source>
        <dbReference type="Proteomes" id="UP000001194"/>
    </source>
</evidence>
<organism evidence="2">
    <name type="scientific">Laccaria bicolor (strain S238N-H82 / ATCC MYA-4686)</name>
    <name type="common">Bicoloured deceiver</name>
    <name type="synonym">Laccaria laccata var. bicolor</name>
    <dbReference type="NCBI Taxonomy" id="486041"/>
    <lineage>
        <taxon>Eukaryota</taxon>
        <taxon>Fungi</taxon>
        <taxon>Dikarya</taxon>
        <taxon>Basidiomycota</taxon>
        <taxon>Agaricomycotina</taxon>
        <taxon>Agaricomycetes</taxon>
        <taxon>Agaricomycetidae</taxon>
        <taxon>Agaricales</taxon>
        <taxon>Agaricineae</taxon>
        <taxon>Hydnangiaceae</taxon>
        <taxon>Laccaria</taxon>
    </lineage>
</organism>
<proteinExistence type="predicted"/>
<dbReference type="AlphaFoldDB" id="B0DTV9"/>
<keyword evidence="2" id="KW-1185">Reference proteome</keyword>
<dbReference type="RefSeq" id="XP_001887372.1">
    <property type="nucleotide sequence ID" value="XM_001887337.1"/>
</dbReference>
<protein>
    <submittedName>
        <fullName evidence="1">Predicted protein</fullName>
    </submittedName>
</protein>
<accession>B0DTV9</accession>
<sequence>MGIGISGHGAVAFAEYHTHTTRVQSWFRLPLAIYMEKVRFRLFVLNALRGNRPQVWYTRNACTSLAVLYQDSACSSISSSDMVEAHAAIASHFTRCGCSARFGFDSHSPPTKTISITLSDSSRWLQ</sequence>
<dbReference type="EMBL" id="DS547134">
    <property type="protein sequence ID" value="EDR01981.1"/>
    <property type="molecule type" value="Genomic_DNA"/>
</dbReference>
<dbReference type="KEGG" id="lbc:LACBIDRAFT_310127"/>
<gene>
    <name evidence="1" type="ORF">LACBIDRAFT_310127</name>
</gene>
<dbReference type="InParanoid" id="B0DTV9"/>
<dbReference type="HOGENOM" id="CLU_1981964_0_0_1"/>
<name>B0DTV9_LACBS</name>
<reference evidence="1 2" key="1">
    <citation type="journal article" date="2008" name="Nature">
        <title>The genome of Laccaria bicolor provides insights into mycorrhizal symbiosis.</title>
        <authorList>
            <person name="Martin F."/>
            <person name="Aerts A."/>
            <person name="Ahren D."/>
            <person name="Brun A."/>
            <person name="Danchin E.G.J."/>
            <person name="Duchaussoy F."/>
            <person name="Gibon J."/>
            <person name="Kohler A."/>
            <person name="Lindquist E."/>
            <person name="Pereda V."/>
            <person name="Salamov A."/>
            <person name="Shapiro H.J."/>
            <person name="Wuyts J."/>
            <person name="Blaudez D."/>
            <person name="Buee M."/>
            <person name="Brokstein P."/>
            <person name="Canbaeck B."/>
            <person name="Cohen D."/>
            <person name="Courty P.E."/>
            <person name="Coutinho P.M."/>
            <person name="Delaruelle C."/>
            <person name="Detter J.C."/>
            <person name="Deveau A."/>
            <person name="DiFazio S."/>
            <person name="Duplessis S."/>
            <person name="Fraissinet-Tachet L."/>
            <person name="Lucic E."/>
            <person name="Frey-Klett P."/>
            <person name="Fourrey C."/>
            <person name="Feussner I."/>
            <person name="Gay G."/>
            <person name="Grimwood J."/>
            <person name="Hoegger P.J."/>
            <person name="Jain P."/>
            <person name="Kilaru S."/>
            <person name="Labbe J."/>
            <person name="Lin Y.C."/>
            <person name="Legue V."/>
            <person name="Le Tacon F."/>
            <person name="Marmeisse R."/>
            <person name="Melayah D."/>
            <person name="Montanini B."/>
            <person name="Muratet M."/>
            <person name="Nehls U."/>
            <person name="Niculita-Hirzel H."/>
            <person name="Oudot-Le Secq M.P."/>
            <person name="Peter M."/>
            <person name="Quesneville H."/>
            <person name="Rajashekar B."/>
            <person name="Reich M."/>
            <person name="Rouhier N."/>
            <person name="Schmutz J."/>
            <person name="Yin T."/>
            <person name="Chalot M."/>
            <person name="Henrissat B."/>
            <person name="Kuees U."/>
            <person name="Lucas S."/>
            <person name="Van de Peer Y."/>
            <person name="Podila G.K."/>
            <person name="Polle A."/>
            <person name="Pukkila P.J."/>
            <person name="Richardson P.M."/>
            <person name="Rouze P."/>
            <person name="Sanders I.R."/>
            <person name="Stajich J.E."/>
            <person name="Tunlid A."/>
            <person name="Tuskan G."/>
            <person name="Grigoriev I.V."/>
        </authorList>
    </citation>
    <scope>NUCLEOTIDE SEQUENCE [LARGE SCALE GENOMIC DNA]</scope>
    <source>
        <strain evidence="2">S238N-H82 / ATCC MYA-4686</strain>
    </source>
</reference>
<evidence type="ECO:0000313" key="1">
    <source>
        <dbReference type="EMBL" id="EDR01981.1"/>
    </source>
</evidence>